<reference evidence="2 3" key="1">
    <citation type="journal article" date="2010" name="J. Bacteriol.">
        <title>Genome sequences of Pelagibaca bermudensis HTCC2601T and Maritimibacter alkaliphilus HTCC2654T, the type strains of two marine Roseobacter genera.</title>
        <authorList>
            <person name="Thrash J.C."/>
            <person name="Cho J.C."/>
            <person name="Ferriera S."/>
            <person name="Johnson J."/>
            <person name="Vergin K.L."/>
            <person name="Giovannoni S.J."/>
        </authorList>
    </citation>
    <scope>NUCLEOTIDE SEQUENCE [LARGE SCALE GENOMIC DNA]</scope>
    <source>
        <strain evidence="2 3">HTCC2654</strain>
    </source>
</reference>
<sequence>MQEPGGAGHAAHVGHGDEGAQRGEVEVSGHITILDGYRQNHSLP</sequence>
<evidence type="ECO:0000313" key="3">
    <source>
        <dbReference type="Proteomes" id="UP000002931"/>
    </source>
</evidence>
<protein>
    <submittedName>
        <fullName evidence="2">Uncharacterized protein</fullName>
    </submittedName>
</protein>
<feature type="region of interest" description="Disordered" evidence="1">
    <location>
        <begin position="1"/>
        <end position="27"/>
    </location>
</feature>
<accession>A3VHN9</accession>
<keyword evidence="3" id="KW-1185">Reference proteome</keyword>
<feature type="compositionally biased region" description="Basic and acidic residues" evidence="1">
    <location>
        <begin position="14"/>
        <end position="27"/>
    </location>
</feature>
<evidence type="ECO:0000256" key="1">
    <source>
        <dbReference type="SAM" id="MobiDB-lite"/>
    </source>
</evidence>
<dbReference type="STRING" id="314271.RB2654_08492"/>
<comment type="caution">
    <text evidence="2">The sequence shown here is derived from an EMBL/GenBank/DDBJ whole genome shotgun (WGS) entry which is preliminary data.</text>
</comment>
<dbReference type="Proteomes" id="UP000002931">
    <property type="component" value="Unassembled WGS sequence"/>
</dbReference>
<dbReference type="EMBL" id="AAMT01000009">
    <property type="protein sequence ID" value="EAQ12230.1"/>
    <property type="molecule type" value="Genomic_DNA"/>
</dbReference>
<dbReference type="HOGENOM" id="CLU_3218354_0_0_5"/>
<gene>
    <name evidence="2" type="ORF">RB2654_08492</name>
</gene>
<organism evidence="2 3">
    <name type="scientific">Maritimibacter alkaliphilus HTCC2654</name>
    <dbReference type="NCBI Taxonomy" id="314271"/>
    <lineage>
        <taxon>Bacteria</taxon>
        <taxon>Pseudomonadati</taxon>
        <taxon>Pseudomonadota</taxon>
        <taxon>Alphaproteobacteria</taxon>
        <taxon>Rhodobacterales</taxon>
        <taxon>Roseobacteraceae</taxon>
        <taxon>Maritimibacter</taxon>
    </lineage>
</organism>
<evidence type="ECO:0000313" key="2">
    <source>
        <dbReference type="EMBL" id="EAQ12230.1"/>
    </source>
</evidence>
<dbReference type="AlphaFoldDB" id="A3VHN9"/>
<proteinExistence type="predicted"/>
<name>A3VHN9_9RHOB</name>